<evidence type="ECO:0000256" key="3">
    <source>
        <dbReference type="ARBA" id="ARBA00023163"/>
    </source>
</evidence>
<evidence type="ECO:0000313" key="7">
    <source>
        <dbReference type="Proteomes" id="UP000466794"/>
    </source>
</evidence>
<dbReference type="SUPFAM" id="SSF52317">
    <property type="entry name" value="Class I glutamine amidotransferase-like"/>
    <property type="match status" value="1"/>
</dbReference>
<dbReference type="PANTHER" id="PTHR43130:SF3">
    <property type="entry name" value="HTH-TYPE TRANSCRIPTIONAL REGULATOR RV1931C"/>
    <property type="match status" value="1"/>
</dbReference>
<dbReference type="CDD" id="cd03137">
    <property type="entry name" value="GATase1_AraC_1"/>
    <property type="match status" value="1"/>
</dbReference>
<dbReference type="InterPro" id="IPR029062">
    <property type="entry name" value="Class_I_gatase-like"/>
</dbReference>
<dbReference type="SUPFAM" id="SSF46689">
    <property type="entry name" value="Homeodomain-like"/>
    <property type="match status" value="2"/>
</dbReference>
<keyword evidence="1" id="KW-0805">Transcription regulation</keyword>
<evidence type="ECO:0000256" key="2">
    <source>
        <dbReference type="ARBA" id="ARBA00023125"/>
    </source>
</evidence>
<dbReference type="RefSeq" id="WP_328602803.1">
    <property type="nucleotide sequence ID" value="NZ_WRPP01000012.1"/>
</dbReference>
<dbReference type="InterPro" id="IPR002818">
    <property type="entry name" value="DJ-1/PfpI"/>
</dbReference>
<sequence>MPAPRTIVFVVFQGMQISELAGPLDVFSVVNGIAETPPQRLPPELRGHTITVDDDPAAGDASPAQPYRLLTAAPGGRPITADGGLTVTVAHSLDDIAAGPDFDTLIVVGGDVQGPGAAQVVPELPALARKARRVASVCAGALLLAAAGLLDGYRATTHWASTALLAQRYPRITVEPDRIYVHDRNRWTSAGMTAGLDLALALVEDDHGRETAALVARVSVMFTRRTGGQDQFSAQMRAQPARTPAIRAVQQWLPDHLGDDLGVAELARRAGMSERQFARAFRTETGSTPAAFVEDLRVEAARRLLESSELTVGAIARQVGYRHGETLHRVFTRRLGTTPERYRQHFSTDKHPAKLEHADQVSADQTASSPPGMQTTR</sequence>
<dbReference type="InterPro" id="IPR018062">
    <property type="entry name" value="HTH_AraC-typ_CS"/>
</dbReference>
<feature type="compositionally biased region" description="Basic and acidic residues" evidence="4">
    <location>
        <begin position="340"/>
        <end position="359"/>
    </location>
</feature>
<dbReference type="InterPro" id="IPR052158">
    <property type="entry name" value="INH-QAR"/>
</dbReference>
<dbReference type="GO" id="GO:0043565">
    <property type="term" value="F:sequence-specific DNA binding"/>
    <property type="evidence" value="ECO:0007669"/>
    <property type="project" value="InterPro"/>
</dbReference>
<dbReference type="SMART" id="SM00342">
    <property type="entry name" value="HTH_ARAC"/>
    <property type="match status" value="1"/>
</dbReference>
<organism evidence="6 7">
    <name type="scientific">Nocardia terrae</name>
    <dbReference type="NCBI Taxonomy" id="2675851"/>
    <lineage>
        <taxon>Bacteria</taxon>
        <taxon>Bacillati</taxon>
        <taxon>Actinomycetota</taxon>
        <taxon>Actinomycetes</taxon>
        <taxon>Mycobacteriales</taxon>
        <taxon>Nocardiaceae</taxon>
        <taxon>Nocardia</taxon>
    </lineage>
</organism>
<name>A0A7K1V997_9NOCA</name>
<gene>
    <name evidence="6" type="ORF">GPX89_38695</name>
</gene>
<evidence type="ECO:0000256" key="1">
    <source>
        <dbReference type="ARBA" id="ARBA00023015"/>
    </source>
</evidence>
<dbReference type="Gene3D" id="1.10.10.60">
    <property type="entry name" value="Homeodomain-like"/>
    <property type="match status" value="1"/>
</dbReference>
<keyword evidence="2" id="KW-0238">DNA-binding</keyword>
<keyword evidence="3" id="KW-0804">Transcription</keyword>
<dbReference type="EMBL" id="WRPP01000012">
    <property type="protein sequence ID" value="MVU83156.1"/>
    <property type="molecule type" value="Genomic_DNA"/>
</dbReference>
<dbReference type="Proteomes" id="UP000466794">
    <property type="component" value="Unassembled WGS sequence"/>
</dbReference>
<comment type="caution">
    <text evidence="6">The sequence shown here is derived from an EMBL/GenBank/DDBJ whole genome shotgun (WGS) entry which is preliminary data.</text>
</comment>
<dbReference type="Pfam" id="PF12833">
    <property type="entry name" value="HTH_18"/>
    <property type="match status" value="1"/>
</dbReference>
<reference evidence="6 7" key="1">
    <citation type="submission" date="2019-12" db="EMBL/GenBank/DDBJ databases">
        <title>Nocardia sp. nov. ET3-3 isolated from soil.</title>
        <authorList>
            <person name="Kanchanasin P."/>
            <person name="Tanasupawat S."/>
            <person name="Yuki M."/>
            <person name="Kudo T."/>
        </authorList>
    </citation>
    <scope>NUCLEOTIDE SEQUENCE [LARGE SCALE GENOMIC DNA]</scope>
    <source>
        <strain evidence="6 7">ET3-3</strain>
    </source>
</reference>
<proteinExistence type="predicted"/>
<feature type="region of interest" description="Disordered" evidence="4">
    <location>
        <begin position="37"/>
        <end position="63"/>
    </location>
</feature>
<keyword evidence="7" id="KW-1185">Reference proteome</keyword>
<evidence type="ECO:0000259" key="5">
    <source>
        <dbReference type="PROSITE" id="PS01124"/>
    </source>
</evidence>
<dbReference type="PANTHER" id="PTHR43130">
    <property type="entry name" value="ARAC-FAMILY TRANSCRIPTIONAL REGULATOR"/>
    <property type="match status" value="1"/>
</dbReference>
<dbReference type="InterPro" id="IPR009057">
    <property type="entry name" value="Homeodomain-like_sf"/>
</dbReference>
<feature type="domain" description="HTH araC/xylS-type" evidence="5">
    <location>
        <begin position="247"/>
        <end position="345"/>
    </location>
</feature>
<evidence type="ECO:0000256" key="4">
    <source>
        <dbReference type="SAM" id="MobiDB-lite"/>
    </source>
</evidence>
<evidence type="ECO:0000313" key="6">
    <source>
        <dbReference type="EMBL" id="MVU83156.1"/>
    </source>
</evidence>
<feature type="compositionally biased region" description="Polar residues" evidence="4">
    <location>
        <begin position="362"/>
        <end position="377"/>
    </location>
</feature>
<dbReference type="Gene3D" id="3.40.50.880">
    <property type="match status" value="1"/>
</dbReference>
<dbReference type="PROSITE" id="PS00041">
    <property type="entry name" value="HTH_ARAC_FAMILY_1"/>
    <property type="match status" value="1"/>
</dbReference>
<accession>A0A7K1V997</accession>
<protein>
    <submittedName>
        <fullName evidence="6">Helix-turn-helix domain-containing protein</fullName>
    </submittedName>
</protein>
<dbReference type="AlphaFoldDB" id="A0A7K1V997"/>
<dbReference type="GO" id="GO:0003700">
    <property type="term" value="F:DNA-binding transcription factor activity"/>
    <property type="evidence" value="ECO:0007669"/>
    <property type="project" value="InterPro"/>
</dbReference>
<feature type="region of interest" description="Disordered" evidence="4">
    <location>
        <begin position="338"/>
        <end position="377"/>
    </location>
</feature>
<dbReference type="InterPro" id="IPR018060">
    <property type="entry name" value="HTH_AraC"/>
</dbReference>
<dbReference type="Pfam" id="PF01965">
    <property type="entry name" value="DJ-1_PfpI"/>
    <property type="match status" value="1"/>
</dbReference>
<dbReference type="PROSITE" id="PS01124">
    <property type="entry name" value="HTH_ARAC_FAMILY_2"/>
    <property type="match status" value="1"/>
</dbReference>